<reference evidence="2" key="1">
    <citation type="journal article" date="2004" name="Nature">
        <title>Genome duplication in the teleost fish Tetraodon nigroviridis reveals the early vertebrate proto-karyotype.</title>
        <authorList>
            <person name="Jaillon O."/>
            <person name="Aury J.-M."/>
            <person name="Brunet F."/>
            <person name="Petit J.-L."/>
            <person name="Stange-Thomann N."/>
            <person name="Mauceli E."/>
            <person name="Bouneau L."/>
            <person name="Fischer C."/>
            <person name="Ozouf-Costaz C."/>
            <person name="Bernot A."/>
            <person name="Nicaud S."/>
            <person name="Jaffe D."/>
            <person name="Fisher S."/>
            <person name="Lutfalla G."/>
            <person name="Dossat C."/>
            <person name="Segurens B."/>
            <person name="Dasilva C."/>
            <person name="Salanoubat M."/>
            <person name="Levy M."/>
            <person name="Boudet N."/>
            <person name="Castellano S."/>
            <person name="Anthouard V."/>
            <person name="Jubin C."/>
            <person name="Castelli V."/>
            <person name="Katinka M."/>
            <person name="Vacherie B."/>
            <person name="Biemont C."/>
            <person name="Skalli Z."/>
            <person name="Cattolico L."/>
            <person name="Poulain J."/>
            <person name="De Berardinis V."/>
            <person name="Cruaud C."/>
            <person name="Duprat S."/>
            <person name="Brottier P."/>
            <person name="Coutanceau J.-P."/>
            <person name="Gouzy J."/>
            <person name="Parra G."/>
            <person name="Lardier G."/>
            <person name="Chapple C."/>
            <person name="McKernan K.J."/>
            <person name="McEwan P."/>
            <person name="Bosak S."/>
            <person name="Kellis M."/>
            <person name="Volff J.-N."/>
            <person name="Guigo R."/>
            <person name="Zody M.C."/>
            <person name="Mesirov J."/>
            <person name="Lindblad-Toh K."/>
            <person name="Birren B."/>
            <person name="Nusbaum C."/>
            <person name="Kahn D."/>
            <person name="Robinson-Rechavi M."/>
            <person name="Laudet V."/>
            <person name="Schachter V."/>
            <person name="Quetier F."/>
            <person name="Saurin W."/>
            <person name="Scarpelli C."/>
            <person name="Wincker P."/>
            <person name="Lander E.S."/>
            <person name="Weissenbach J."/>
            <person name="Roest Crollius H."/>
        </authorList>
    </citation>
    <scope>NUCLEOTIDE SEQUENCE [LARGE SCALE GENOMIC DNA]</scope>
</reference>
<dbReference type="OrthoDB" id="8959588at2759"/>
<dbReference type="KEGG" id="tng:GSTEN00004690G001"/>
<proteinExistence type="predicted"/>
<gene>
    <name evidence="2" type="ORF">GSTENG00004690001</name>
</gene>
<feature type="compositionally biased region" description="Basic and acidic residues" evidence="1">
    <location>
        <begin position="1"/>
        <end position="28"/>
    </location>
</feature>
<sequence>MTTDEVEKHQREEKQQAEPGHETRRAVPEEEALQPRSRGLSRLLSSLLKRRSQCGSDAGDQQDQEQTKAPIADPEPELRAEGELAQDQRSVSSAEAQVHQQNVHTHPLHSETEVLVLRSHRTPSVCAEAMKGDKQVEEKGKCARAPRQPKSLQIRVTLLDNSVYECELDVRAHTCTHTFLTPGTPGHWS</sequence>
<name>Q4T9L3_TETNG</name>
<evidence type="ECO:0000313" key="2">
    <source>
        <dbReference type="EMBL" id="CAF90419.1"/>
    </source>
</evidence>
<reference evidence="2" key="2">
    <citation type="submission" date="2004-02" db="EMBL/GenBank/DDBJ databases">
        <authorList>
            <consortium name="Genoscope"/>
            <consortium name="Whitehead Institute Centre for Genome Research"/>
        </authorList>
    </citation>
    <scope>NUCLEOTIDE SEQUENCE</scope>
</reference>
<dbReference type="AlphaFoldDB" id="Q4T9L3"/>
<dbReference type="EMBL" id="CAAE01007537">
    <property type="protein sequence ID" value="CAF90419.1"/>
    <property type="molecule type" value="Genomic_DNA"/>
</dbReference>
<feature type="region of interest" description="Disordered" evidence="1">
    <location>
        <begin position="1"/>
        <end position="109"/>
    </location>
</feature>
<organism evidence="2">
    <name type="scientific">Tetraodon nigroviridis</name>
    <name type="common">Spotted green pufferfish</name>
    <name type="synonym">Chelonodon nigroviridis</name>
    <dbReference type="NCBI Taxonomy" id="99883"/>
    <lineage>
        <taxon>Eukaryota</taxon>
        <taxon>Metazoa</taxon>
        <taxon>Chordata</taxon>
        <taxon>Craniata</taxon>
        <taxon>Vertebrata</taxon>
        <taxon>Euteleostomi</taxon>
        <taxon>Actinopterygii</taxon>
        <taxon>Neopterygii</taxon>
        <taxon>Teleostei</taxon>
        <taxon>Neoteleostei</taxon>
        <taxon>Acanthomorphata</taxon>
        <taxon>Eupercaria</taxon>
        <taxon>Tetraodontiformes</taxon>
        <taxon>Tetradontoidea</taxon>
        <taxon>Tetraodontidae</taxon>
        <taxon>Tetraodon</taxon>
    </lineage>
</organism>
<evidence type="ECO:0000256" key="1">
    <source>
        <dbReference type="SAM" id="MobiDB-lite"/>
    </source>
</evidence>
<feature type="compositionally biased region" description="Low complexity" evidence="1">
    <location>
        <begin position="36"/>
        <end position="47"/>
    </location>
</feature>
<accession>Q4T9L3</accession>
<feature type="compositionally biased region" description="Polar residues" evidence="1">
    <location>
        <begin position="87"/>
        <end position="104"/>
    </location>
</feature>
<protein>
    <submittedName>
        <fullName evidence="2">Chromosome undetermined SCAF7537, whole genome shotgun sequence</fullName>
    </submittedName>
</protein>